<evidence type="ECO:0000256" key="3">
    <source>
        <dbReference type="SAM" id="Phobius"/>
    </source>
</evidence>
<evidence type="ECO:0000256" key="1">
    <source>
        <dbReference type="ARBA" id="ARBA00006068"/>
    </source>
</evidence>
<keyword evidence="3" id="KW-0472">Membrane</keyword>
<accession>A0A939FAZ6</accession>
<dbReference type="AlphaFoldDB" id="A0A939FAZ6"/>
<protein>
    <submittedName>
        <fullName evidence="5">LCP family protein</fullName>
    </submittedName>
</protein>
<dbReference type="NCBIfam" id="TIGR00350">
    <property type="entry name" value="lytR_cpsA_psr"/>
    <property type="match status" value="1"/>
</dbReference>
<dbReference type="PANTHER" id="PTHR33392">
    <property type="entry name" value="POLYISOPRENYL-TEICHOIC ACID--PEPTIDOGLYCAN TEICHOIC ACID TRANSFERASE TAGU"/>
    <property type="match status" value="1"/>
</dbReference>
<evidence type="ECO:0000259" key="4">
    <source>
        <dbReference type="Pfam" id="PF03816"/>
    </source>
</evidence>
<sequence length="444" mass="48171">MIGSRGQPAPPPRQPTQRGTDADVTDSAGTPGDDETPQEDETAEAGETSAAPAAPPARRKRHWLRWTAAGISFVLLAGAGAGWWYYNKLDHNIKTDLSAAEELRAYEKERPTPLVVNAQNILLIGSDSRSGSNHKYGRDEGTQRSDTTILLHLSADRKRATAMSIPRDLMVQIPACHKADNTLSEPQFAQFNWAFEFGGTACTIRTVEKLTGIRIDHQMVIDFNGFKDMVDAVDGVEVCLARPIDDTEAHLKLPAGRQTLHGEQALGFVRARHSIGNGSDTERMGRQQQFLSSLVKKVQSSGVLLNPARLLPVLDAATKSLTTDPGLDSLKDLYDLTRRMRDIPVDKVQFLTLPRQPYTYDPNRDELLEPDAENLFGRLREDIPIIVSPTPPAADASSGDDNTDGSTDENTSADDYSGDEKPAGPTPGQGPTFTGTSAAVGMCG</sequence>
<evidence type="ECO:0000256" key="2">
    <source>
        <dbReference type="SAM" id="MobiDB-lite"/>
    </source>
</evidence>
<reference evidence="5" key="1">
    <citation type="submission" date="2021-03" db="EMBL/GenBank/DDBJ databases">
        <title>Streptomyces poriferae sp. nov., a novel marine sponge-derived Actinobacteria species with anti-MRSA activity.</title>
        <authorList>
            <person name="Sandoval-Powers M."/>
            <person name="Kralova S."/>
            <person name="Nguyen G.-S."/>
            <person name="Fawwal D."/>
            <person name="Degnes K."/>
            <person name="Klinkenberg G."/>
            <person name="Sletta H."/>
            <person name="Wentzel A."/>
            <person name="Liles M.R."/>
        </authorList>
    </citation>
    <scope>NUCLEOTIDE SEQUENCE</scope>
    <source>
        <strain evidence="5">DSM 41794</strain>
    </source>
</reference>
<keyword evidence="3" id="KW-0812">Transmembrane</keyword>
<keyword evidence="3" id="KW-1133">Transmembrane helix</keyword>
<evidence type="ECO:0000313" key="5">
    <source>
        <dbReference type="EMBL" id="MBO0515695.1"/>
    </source>
</evidence>
<dbReference type="EMBL" id="JAFLRJ010000316">
    <property type="protein sequence ID" value="MBO0515695.1"/>
    <property type="molecule type" value="Genomic_DNA"/>
</dbReference>
<keyword evidence="6" id="KW-1185">Reference proteome</keyword>
<dbReference type="Proteomes" id="UP000664167">
    <property type="component" value="Unassembled WGS sequence"/>
</dbReference>
<feature type="domain" description="Cell envelope-related transcriptional attenuator" evidence="4">
    <location>
        <begin position="144"/>
        <end position="299"/>
    </location>
</feature>
<dbReference type="PANTHER" id="PTHR33392:SF6">
    <property type="entry name" value="POLYISOPRENYL-TEICHOIC ACID--PEPTIDOGLYCAN TEICHOIC ACID TRANSFERASE TAGU"/>
    <property type="match status" value="1"/>
</dbReference>
<dbReference type="Gene3D" id="3.40.630.190">
    <property type="entry name" value="LCP protein"/>
    <property type="match status" value="1"/>
</dbReference>
<feature type="region of interest" description="Disordered" evidence="2">
    <location>
        <begin position="1"/>
        <end position="59"/>
    </location>
</feature>
<organism evidence="5 6">
    <name type="scientific">Streptomyces beijiangensis</name>
    <dbReference type="NCBI Taxonomy" id="163361"/>
    <lineage>
        <taxon>Bacteria</taxon>
        <taxon>Bacillati</taxon>
        <taxon>Actinomycetota</taxon>
        <taxon>Actinomycetes</taxon>
        <taxon>Kitasatosporales</taxon>
        <taxon>Streptomycetaceae</taxon>
        <taxon>Streptomyces</taxon>
    </lineage>
</organism>
<dbReference type="InterPro" id="IPR004474">
    <property type="entry name" value="LytR_CpsA_psr"/>
</dbReference>
<gene>
    <name evidence="5" type="ORF">J0695_28485</name>
</gene>
<dbReference type="InterPro" id="IPR050922">
    <property type="entry name" value="LytR/CpsA/Psr_CW_biosynth"/>
</dbReference>
<evidence type="ECO:0000313" key="6">
    <source>
        <dbReference type="Proteomes" id="UP000664167"/>
    </source>
</evidence>
<comment type="caution">
    <text evidence="5">The sequence shown here is derived from an EMBL/GenBank/DDBJ whole genome shotgun (WGS) entry which is preliminary data.</text>
</comment>
<comment type="similarity">
    <text evidence="1">Belongs to the LytR/CpsA/Psr (LCP) family.</text>
</comment>
<proteinExistence type="inferred from homology"/>
<name>A0A939FAZ6_9ACTN</name>
<feature type="transmembrane region" description="Helical" evidence="3">
    <location>
        <begin position="66"/>
        <end position="86"/>
    </location>
</feature>
<dbReference type="RefSeq" id="WP_206966743.1">
    <property type="nucleotide sequence ID" value="NZ_BAAAJJ010000001.1"/>
</dbReference>
<feature type="region of interest" description="Disordered" evidence="2">
    <location>
        <begin position="383"/>
        <end position="444"/>
    </location>
</feature>
<dbReference type="Pfam" id="PF03816">
    <property type="entry name" value="LytR_cpsA_psr"/>
    <property type="match status" value="1"/>
</dbReference>
<feature type="compositionally biased region" description="Acidic residues" evidence="2">
    <location>
        <begin position="32"/>
        <end position="44"/>
    </location>
</feature>